<name>A0A1G1YN93_9BACT</name>
<evidence type="ECO:0000313" key="12">
    <source>
        <dbReference type="EMBL" id="OGY53120.1"/>
    </source>
</evidence>
<keyword evidence="5" id="KW-0808">Transferase</keyword>
<evidence type="ECO:0000313" key="13">
    <source>
        <dbReference type="Proteomes" id="UP000177376"/>
    </source>
</evidence>
<evidence type="ECO:0000256" key="5">
    <source>
        <dbReference type="ARBA" id="ARBA00022679"/>
    </source>
</evidence>
<proteinExistence type="inferred from homology"/>
<dbReference type="AlphaFoldDB" id="A0A1G1YN93"/>
<keyword evidence="6" id="KW-0479">Metal-binding</keyword>
<evidence type="ECO:0000256" key="2">
    <source>
        <dbReference type="ARBA" id="ARBA00007342"/>
    </source>
</evidence>
<dbReference type="EMBL" id="MHIM01000004">
    <property type="protein sequence ID" value="OGY53120.1"/>
    <property type="molecule type" value="Genomic_DNA"/>
</dbReference>
<accession>A0A1G1YN93</accession>
<protein>
    <recommendedName>
        <fullName evidence="4">Phosphate propanoyltransferase</fullName>
        <ecNumber evidence="3">2.3.1.222</ecNumber>
    </recommendedName>
    <alternativeName>
        <fullName evidence="10">Phosphate acyltransferase PduL</fullName>
    </alternativeName>
    <alternativeName>
        <fullName evidence="9">Phosphotransacylase PduL</fullName>
    </alternativeName>
    <alternativeName>
        <fullName evidence="11">Propanediol utilization protein PduL</fullName>
    </alternativeName>
</protein>
<dbReference type="PANTHER" id="PTHR39453:SF1">
    <property type="entry name" value="PHOSPHATE PROPANOYLTRANSFERASE"/>
    <property type="match status" value="1"/>
</dbReference>
<dbReference type="PANTHER" id="PTHR39453">
    <property type="entry name" value="PHOSPHATE PROPANOYLTRANSFERASE"/>
    <property type="match status" value="1"/>
</dbReference>
<reference evidence="12 13" key="1">
    <citation type="journal article" date="2016" name="Nat. Commun.">
        <title>Thousands of microbial genomes shed light on interconnected biogeochemical processes in an aquifer system.</title>
        <authorList>
            <person name="Anantharaman K."/>
            <person name="Brown C.T."/>
            <person name="Hug L.A."/>
            <person name="Sharon I."/>
            <person name="Castelle C.J."/>
            <person name="Probst A.J."/>
            <person name="Thomas B.C."/>
            <person name="Singh A."/>
            <person name="Wilkins M.J."/>
            <person name="Karaoz U."/>
            <person name="Brodie E.L."/>
            <person name="Williams K.H."/>
            <person name="Hubbard S.S."/>
            <person name="Banfield J.F."/>
        </authorList>
    </citation>
    <scope>NUCLEOTIDE SEQUENCE [LARGE SCALE GENOMIC DNA]</scope>
</reference>
<gene>
    <name evidence="12" type="ORF">A3A02_00185</name>
</gene>
<dbReference type="Pfam" id="PF06130">
    <property type="entry name" value="PTAC"/>
    <property type="match status" value="1"/>
</dbReference>
<sequence>MKNKIKIEISARHCHLSDQDAQKLLGKNYKLKVIKPLSQLGEFASQETITVKTKGGQLTNVRVVGPIRPKTQVEITLTEARKLKINPPIRLSGDIEKTPGAMLIGSKGKVNIKEGIIIAQRHLHCNPAQANKLGLQDGQSLAVKTLGARSVTFHNVVVRVKKNFDLSVHLDTDEGNAALPAGICSQGEIISA</sequence>
<evidence type="ECO:0000256" key="1">
    <source>
        <dbReference type="ARBA" id="ARBA00001947"/>
    </source>
</evidence>
<evidence type="ECO:0000256" key="4">
    <source>
        <dbReference type="ARBA" id="ARBA00020837"/>
    </source>
</evidence>
<dbReference type="GO" id="GO:0046872">
    <property type="term" value="F:metal ion binding"/>
    <property type="evidence" value="ECO:0007669"/>
    <property type="project" value="UniProtKB-KW"/>
</dbReference>
<evidence type="ECO:0000256" key="6">
    <source>
        <dbReference type="ARBA" id="ARBA00022723"/>
    </source>
</evidence>
<comment type="similarity">
    <text evidence="2">Belongs to the PduL family.</text>
</comment>
<dbReference type="NCBIfam" id="NF011652">
    <property type="entry name" value="PRK15070.1"/>
    <property type="match status" value="1"/>
</dbReference>
<dbReference type="Proteomes" id="UP000177376">
    <property type="component" value="Unassembled WGS sequence"/>
</dbReference>
<dbReference type="GO" id="GO:0016747">
    <property type="term" value="F:acyltransferase activity, transferring groups other than amino-acyl groups"/>
    <property type="evidence" value="ECO:0007669"/>
    <property type="project" value="InterPro"/>
</dbReference>
<evidence type="ECO:0000256" key="11">
    <source>
        <dbReference type="ARBA" id="ARBA00033077"/>
    </source>
</evidence>
<comment type="cofactor">
    <cofactor evidence="1">
        <name>Zn(2+)</name>
        <dbReference type="ChEBI" id="CHEBI:29105"/>
    </cofactor>
</comment>
<comment type="caution">
    <text evidence="12">The sequence shown here is derived from an EMBL/GenBank/DDBJ whole genome shotgun (WGS) entry which is preliminary data.</text>
</comment>
<organism evidence="12 13">
    <name type="scientific">Candidatus Buchananbacteria bacterium RIFCSPLOWO2_01_FULL_39_33</name>
    <dbReference type="NCBI Taxonomy" id="1797543"/>
    <lineage>
        <taxon>Bacteria</taxon>
        <taxon>Candidatus Buchananiibacteriota</taxon>
    </lineage>
</organism>
<evidence type="ECO:0000256" key="7">
    <source>
        <dbReference type="ARBA" id="ARBA00022833"/>
    </source>
</evidence>
<evidence type="ECO:0000256" key="10">
    <source>
        <dbReference type="ARBA" id="ARBA00030939"/>
    </source>
</evidence>
<dbReference type="InterPro" id="IPR008300">
    <property type="entry name" value="PTAC"/>
</dbReference>
<evidence type="ECO:0000256" key="8">
    <source>
        <dbReference type="ARBA" id="ARBA00023315"/>
    </source>
</evidence>
<evidence type="ECO:0000256" key="3">
    <source>
        <dbReference type="ARBA" id="ARBA00012206"/>
    </source>
</evidence>
<keyword evidence="7" id="KW-0862">Zinc</keyword>
<evidence type="ECO:0000256" key="9">
    <source>
        <dbReference type="ARBA" id="ARBA00030044"/>
    </source>
</evidence>
<dbReference type="EC" id="2.3.1.222" evidence="3"/>
<keyword evidence="8" id="KW-0012">Acyltransferase</keyword>